<evidence type="ECO:0000313" key="1">
    <source>
        <dbReference type="EMBL" id="EGT34355.1"/>
    </source>
</evidence>
<dbReference type="HOGENOM" id="CLU_1385299_0_0_1"/>
<protein>
    <recommendedName>
        <fullName evidence="3">Smr domain-containing protein</fullName>
    </recommendedName>
</protein>
<dbReference type="InterPro" id="IPR036063">
    <property type="entry name" value="Smr_dom_sf"/>
</dbReference>
<organism evidence="2">
    <name type="scientific">Caenorhabditis brenneri</name>
    <name type="common">Nematode worm</name>
    <dbReference type="NCBI Taxonomy" id="135651"/>
    <lineage>
        <taxon>Eukaryota</taxon>
        <taxon>Metazoa</taxon>
        <taxon>Ecdysozoa</taxon>
        <taxon>Nematoda</taxon>
        <taxon>Chromadorea</taxon>
        <taxon>Rhabditida</taxon>
        <taxon>Rhabditina</taxon>
        <taxon>Rhabditomorpha</taxon>
        <taxon>Rhabditoidea</taxon>
        <taxon>Rhabditidae</taxon>
        <taxon>Peloderinae</taxon>
        <taxon>Caenorhabditis</taxon>
    </lineage>
</organism>
<evidence type="ECO:0000313" key="2">
    <source>
        <dbReference type="Proteomes" id="UP000008068"/>
    </source>
</evidence>
<gene>
    <name evidence="1" type="ORF">CAEBREN_10112</name>
</gene>
<dbReference type="OrthoDB" id="5907147at2759"/>
<reference evidence="2" key="1">
    <citation type="submission" date="2011-07" db="EMBL/GenBank/DDBJ databases">
        <authorList>
            <consortium name="Caenorhabditis brenneri Sequencing and Analysis Consortium"/>
            <person name="Wilson R.K."/>
        </authorList>
    </citation>
    <scope>NUCLEOTIDE SEQUENCE [LARGE SCALE GENOMIC DNA]</scope>
    <source>
        <strain evidence="2">PB2801</strain>
    </source>
</reference>
<dbReference type="AlphaFoldDB" id="G0NMX5"/>
<dbReference type="eggNOG" id="ENOG502TK7G">
    <property type="taxonomic scope" value="Eukaryota"/>
</dbReference>
<sequence>MASFRNLNELYRNFLDETKFGMKESRIDYLYSLYENDYMKTWRHLEKDKKVRAKIKKLQEKKKSYKYPKEKDLLESTLESINELAKQRNSVIFEKIKDCHPPQLVFDLHGFTVRSAVEYVYKVFDAMKKTPQRLMNNSEEIVFITGRSYKPKKKAFTDRRNKSETKAQRIRTALLGTFQDTWQDQRNSGRVVMHFRKRLTYADALENFFK</sequence>
<dbReference type="EMBL" id="GL379912">
    <property type="protein sequence ID" value="EGT34355.1"/>
    <property type="molecule type" value="Genomic_DNA"/>
</dbReference>
<dbReference type="InParanoid" id="G0NMX5"/>
<name>G0NMX5_CAEBE</name>
<dbReference type="Gene3D" id="3.30.1370.110">
    <property type="match status" value="1"/>
</dbReference>
<evidence type="ECO:0008006" key="3">
    <source>
        <dbReference type="Google" id="ProtNLM"/>
    </source>
</evidence>
<proteinExistence type="predicted"/>
<accession>G0NMX5</accession>
<keyword evidence="2" id="KW-1185">Reference proteome</keyword>
<dbReference type="Proteomes" id="UP000008068">
    <property type="component" value="Unassembled WGS sequence"/>
</dbReference>